<dbReference type="PANTHER" id="PTHR10853:SF0">
    <property type="entry name" value="PROTEIN PELOTA HOMOLOG"/>
    <property type="match status" value="1"/>
</dbReference>
<evidence type="ECO:0000256" key="1">
    <source>
        <dbReference type="ARBA" id="ARBA00001968"/>
    </source>
</evidence>
<dbReference type="GO" id="GO:0046872">
    <property type="term" value="F:metal ion binding"/>
    <property type="evidence" value="ECO:0007669"/>
    <property type="project" value="UniProtKB-KW"/>
</dbReference>
<comment type="subcellular location">
    <subcellularLocation>
        <location evidence="2">Cytoplasm</location>
    </subcellularLocation>
</comment>
<dbReference type="GO" id="GO:0071025">
    <property type="term" value="P:RNA surveillance"/>
    <property type="evidence" value="ECO:0007669"/>
    <property type="project" value="InterPro"/>
</dbReference>
<comment type="cofactor">
    <cofactor evidence="1">
        <name>a divalent metal cation</name>
        <dbReference type="ChEBI" id="CHEBI:60240"/>
    </cofactor>
</comment>
<feature type="compositionally biased region" description="Basic and acidic residues" evidence="6">
    <location>
        <begin position="17"/>
        <end position="37"/>
    </location>
</feature>
<feature type="region of interest" description="Disordered" evidence="6">
    <location>
        <begin position="1"/>
        <end position="37"/>
    </location>
</feature>
<sequence>MPPHGGHAPPSCMAVPRDGHAASRVAPRDKHAPLPHDLRRQVARPSNARFRSYAALGGGAGCGGVTIFRSFCQNVQIYISTLRRLWLKCSEEGGLNKLWGSGMEKTGDDHGIEGGCDQDTARACYGPRHVEVAHERMAIQTLLITDSLFKNADISARQRYVKLVDSVKDSGGTVHIFSSMHVSGDQLAQISGIAAILRFPLPDLDDIDM</sequence>
<evidence type="ECO:0000313" key="8">
    <source>
        <dbReference type="EMBL" id="KAK8919403.1"/>
    </source>
</evidence>
<evidence type="ECO:0000256" key="5">
    <source>
        <dbReference type="ARBA" id="ARBA00022723"/>
    </source>
</evidence>
<dbReference type="PANTHER" id="PTHR10853">
    <property type="entry name" value="PELOTA"/>
    <property type="match status" value="1"/>
</dbReference>
<accession>A0AAP0AYW5</accession>
<comment type="caution">
    <text evidence="8">The sequence shown here is derived from an EMBL/GenBank/DDBJ whole genome shotgun (WGS) entry which is preliminary data.</text>
</comment>
<dbReference type="Pfam" id="PF03465">
    <property type="entry name" value="eRF1_3"/>
    <property type="match status" value="1"/>
</dbReference>
<gene>
    <name evidence="8" type="ORF">KSP39_PZI021685</name>
</gene>
<comment type="similarity">
    <text evidence="3">Belongs to the eukaryotic release factor 1 family. Pelota subfamily.</text>
</comment>
<evidence type="ECO:0000256" key="6">
    <source>
        <dbReference type="SAM" id="MobiDB-lite"/>
    </source>
</evidence>
<reference evidence="8 9" key="1">
    <citation type="journal article" date="2022" name="Nat. Plants">
        <title>Genomes of leafy and leafless Platanthera orchids illuminate the evolution of mycoheterotrophy.</title>
        <authorList>
            <person name="Li M.H."/>
            <person name="Liu K.W."/>
            <person name="Li Z."/>
            <person name="Lu H.C."/>
            <person name="Ye Q.L."/>
            <person name="Zhang D."/>
            <person name="Wang J.Y."/>
            <person name="Li Y.F."/>
            <person name="Zhong Z.M."/>
            <person name="Liu X."/>
            <person name="Yu X."/>
            <person name="Liu D.K."/>
            <person name="Tu X.D."/>
            <person name="Liu B."/>
            <person name="Hao Y."/>
            <person name="Liao X.Y."/>
            <person name="Jiang Y.T."/>
            <person name="Sun W.H."/>
            <person name="Chen J."/>
            <person name="Chen Y.Q."/>
            <person name="Ai Y."/>
            <person name="Zhai J.W."/>
            <person name="Wu S.S."/>
            <person name="Zhou Z."/>
            <person name="Hsiao Y.Y."/>
            <person name="Wu W.L."/>
            <person name="Chen Y.Y."/>
            <person name="Lin Y.F."/>
            <person name="Hsu J.L."/>
            <person name="Li C.Y."/>
            <person name="Wang Z.W."/>
            <person name="Zhao X."/>
            <person name="Zhong W.Y."/>
            <person name="Ma X.K."/>
            <person name="Ma L."/>
            <person name="Huang J."/>
            <person name="Chen G.Z."/>
            <person name="Huang M.Z."/>
            <person name="Huang L."/>
            <person name="Peng D.H."/>
            <person name="Luo Y.B."/>
            <person name="Zou S.Q."/>
            <person name="Chen S.P."/>
            <person name="Lan S."/>
            <person name="Tsai W.C."/>
            <person name="Van de Peer Y."/>
            <person name="Liu Z.J."/>
        </authorList>
    </citation>
    <scope>NUCLEOTIDE SEQUENCE [LARGE SCALE GENOMIC DNA]</scope>
    <source>
        <strain evidence="8">Lor287</strain>
    </source>
</reference>
<dbReference type="Proteomes" id="UP001418222">
    <property type="component" value="Unassembled WGS sequence"/>
</dbReference>
<dbReference type="GO" id="GO:0070481">
    <property type="term" value="P:nuclear-transcribed mRNA catabolic process, non-stop decay"/>
    <property type="evidence" value="ECO:0007669"/>
    <property type="project" value="InterPro"/>
</dbReference>
<dbReference type="Gene3D" id="3.30.1330.30">
    <property type="match status" value="1"/>
</dbReference>
<dbReference type="InterPro" id="IPR004405">
    <property type="entry name" value="TF_pelota"/>
</dbReference>
<evidence type="ECO:0000256" key="4">
    <source>
        <dbReference type="ARBA" id="ARBA00022490"/>
    </source>
</evidence>
<name>A0AAP0AYW5_9ASPA</name>
<keyword evidence="4" id="KW-0963">Cytoplasm</keyword>
<organism evidence="8 9">
    <name type="scientific">Platanthera zijinensis</name>
    <dbReference type="NCBI Taxonomy" id="2320716"/>
    <lineage>
        <taxon>Eukaryota</taxon>
        <taxon>Viridiplantae</taxon>
        <taxon>Streptophyta</taxon>
        <taxon>Embryophyta</taxon>
        <taxon>Tracheophyta</taxon>
        <taxon>Spermatophyta</taxon>
        <taxon>Magnoliopsida</taxon>
        <taxon>Liliopsida</taxon>
        <taxon>Asparagales</taxon>
        <taxon>Orchidaceae</taxon>
        <taxon>Orchidoideae</taxon>
        <taxon>Orchideae</taxon>
        <taxon>Orchidinae</taxon>
        <taxon>Platanthera</taxon>
    </lineage>
</organism>
<evidence type="ECO:0000256" key="2">
    <source>
        <dbReference type="ARBA" id="ARBA00004496"/>
    </source>
</evidence>
<keyword evidence="9" id="KW-1185">Reference proteome</keyword>
<dbReference type="GO" id="GO:0005737">
    <property type="term" value="C:cytoplasm"/>
    <property type="evidence" value="ECO:0007669"/>
    <property type="project" value="UniProtKB-SubCell"/>
</dbReference>
<evidence type="ECO:0000256" key="3">
    <source>
        <dbReference type="ARBA" id="ARBA00009504"/>
    </source>
</evidence>
<dbReference type="InterPro" id="IPR005142">
    <property type="entry name" value="eRF1_3"/>
</dbReference>
<evidence type="ECO:0000259" key="7">
    <source>
        <dbReference type="Pfam" id="PF03465"/>
    </source>
</evidence>
<dbReference type="GO" id="GO:0070966">
    <property type="term" value="P:nuclear-transcribed mRNA catabolic process, no-go decay"/>
    <property type="evidence" value="ECO:0007669"/>
    <property type="project" value="InterPro"/>
</dbReference>
<proteinExistence type="inferred from homology"/>
<dbReference type="InterPro" id="IPR029064">
    <property type="entry name" value="Ribosomal_eL30-like_sf"/>
</dbReference>
<dbReference type="AlphaFoldDB" id="A0AAP0AYW5"/>
<evidence type="ECO:0000313" key="9">
    <source>
        <dbReference type="Proteomes" id="UP001418222"/>
    </source>
</evidence>
<dbReference type="GO" id="GO:0032790">
    <property type="term" value="P:ribosome disassembly"/>
    <property type="evidence" value="ECO:0007669"/>
    <property type="project" value="TreeGrafter"/>
</dbReference>
<feature type="domain" description="eRF1" evidence="7">
    <location>
        <begin position="118"/>
        <end position="201"/>
    </location>
</feature>
<dbReference type="EMBL" id="JBBWWQ010000019">
    <property type="protein sequence ID" value="KAK8919403.1"/>
    <property type="molecule type" value="Genomic_DNA"/>
</dbReference>
<dbReference type="GO" id="GO:0070651">
    <property type="term" value="P:nonfunctional rRNA decay"/>
    <property type="evidence" value="ECO:0007669"/>
    <property type="project" value="TreeGrafter"/>
</dbReference>
<dbReference type="SUPFAM" id="SSF55315">
    <property type="entry name" value="L30e-like"/>
    <property type="match status" value="1"/>
</dbReference>
<dbReference type="FunFam" id="3.30.1330.30:FF:000008">
    <property type="entry name" value="Protein pelota homolog"/>
    <property type="match status" value="1"/>
</dbReference>
<protein>
    <recommendedName>
        <fullName evidence="7">eRF1 domain-containing protein</fullName>
    </recommendedName>
</protein>
<keyword evidence="5" id="KW-0479">Metal-binding</keyword>